<organism evidence="1 2">
    <name type="scientific">Peronosclerospora sorghi</name>
    <dbReference type="NCBI Taxonomy" id="230839"/>
    <lineage>
        <taxon>Eukaryota</taxon>
        <taxon>Sar</taxon>
        <taxon>Stramenopiles</taxon>
        <taxon>Oomycota</taxon>
        <taxon>Peronosporomycetes</taxon>
        <taxon>Peronosporales</taxon>
        <taxon>Peronosporaceae</taxon>
        <taxon>Peronosclerospora</taxon>
    </lineage>
</organism>
<evidence type="ECO:0000313" key="2">
    <source>
        <dbReference type="Proteomes" id="UP001163321"/>
    </source>
</evidence>
<accession>A0ACC0VQZ9</accession>
<sequence>MMHLTDMVRFNNVVCVPTDLNVIAHPFFKSIDFDNHMQATLPSSQFCGSEFFPLVKGLSDVEKCRNVSSEILDHSTKTLEDKVKALSSREKSILMHILRRKRLLHLPGIYPCFFSSASCGRCLYACNRGYVGFTYDLQNRWTSDFSFMQLSGPKLGRAAASAEADDQGGSTWETESRAFLKAINILNSLRPAFVVFCGDFVNSKPSQTFYEAQVTAFQKLVNQITPQVRLVCTYLANLLLTHSNGSGEFHSCEEMLKYQKHFGDTRFSFWFGGIKYIVVNTTALCRESEFIDEVNAQTDWIKKELDDGKLCARGTMVISGHSLCPQSQDAHVSNKEHATAQVEVSQEVVAILRTKYWEMIHSGQVCAMISGSPTIDSVTTIMTRANEEEADEYQCELVSCKMPWSEFSNSIYRTEVTEAGTLTKRYNVQTSITTVYPNTPKGTAQASKSNTLAPEEENQETIVAAELVTVSIHSPDYRDSH</sequence>
<name>A0ACC0VQZ9_9STRA</name>
<keyword evidence="2" id="KW-1185">Reference proteome</keyword>
<dbReference type="Proteomes" id="UP001163321">
    <property type="component" value="Chromosome 8"/>
</dbReference>
<dbReference type="EMBL" id="CM047587">
    <property type="protein sequence ID" value="KAI9908516.1"/>
    <property type="molecule type" value="Genomic_DNA"/>
</dbReference>
<gene>
    <name evidence="1" type="ORF">PsorP6_003924</name>
</gene>
<reference evidence="1 2" key="1">
    <citation type="journal article" date="2022" name="bioRxiv">
        <title>The genome of the oomycete Peronosclerospora sorghi, a cosmopolitan pathogen of maize and sorghum, is inflated with dispersed pseudogenes.</title>
        <authorList>
            <person name="Fletcher K."/>
            <person name="Martin F."/>
            <person name="Isakeit T."/>
            <person name="Cavanaugh K."/>
            <person name="Magill C."/>
            <person name="Michelmore R."/>
        </authorList>
    </citation>
    <scope>NUCLEOTIDE SEQUENCE [LARGE SCALE GENOMIC DNA]</scope>
    <source>
        <strain evidence="1">P6</strain>
    </source>
</reference>
<evidence type="ECO:0000313" key="1">
    <source>
        <dbReference type="EMBL" id="KAI9908516.1"/>
    </source>
</evidence>
<protein>
    <submittedName>
        <fullName evidence="1">Uncharacterized protein</fullName>
    </submittedName>
</protein>
<proteinExistence type="predicted"/>
<comment type="caution">
    <text evidence="1">The sequence shown here is derived from an EMBL/GenBank/DDBJ whole genome shotgun (WGS) entry which is preliminary data.</text>
</comment>